<protein>
    <recommendedName>
        <fullName evidence="3">Type I-U CRISPR-associated helicase/endonuclease Cas3</fullName>
    </recommendedName>
</protein>
<name>A0A5M6I4X3_9PROT</name>
<dbReference type="Proteomes" id="UP000324065">
    <property type="component" value="Unassembled WGS sequence"/>
</dbReference>
<dbReference type="OrthoDB" id="9815222at2"/>
<evidence type="ECO:0000313" key="1">
    <source>
        <dbReference type="EMBL" id="KAA5603232.1"/>
    </source>
</evidence>
<gene>
    <name evidence="1" type="ORF">F1188_20010</name>
</gene>
<evidence type="ECO:0008006" key="3">
    <source>
        <dbReference type="Google" id="ProtNLM"/>
    </source>
</evidence>
<sequence>MTEALPLTADDFPKVFHAIHGHPPFPWQARLAAQVARERIWPDALDLPTGSGKTAALDIALFHLALEADRGADRTAPVRVAFVVDRRIIVDAAFERAKKIADALATADPTGPKPLDRMAGALRGLSGDGPPLVVQALRGGLPREADWARTPAQPTILCSTVDQVGSRLLFRGYGVSDSMKPIHAGLLGADCLLLLDEAHLAAPFAQTLAWVGQYRGRPWTEVRAAPWRVVTLAEPTFKIDIARAAAEGCAKLAPDYDFGGRQLLNYTRAEMRAINREGLSCGGPSAVRRLAVYSVLAHESDLKDPKTPSPDSILARPVFNCLDVAQVKFLKNLREATATSPDHAEEIGNALFASWRRRDRFTTFRWDAAEDRRHAYRFKAPTSDPVRTQAGANRLAAVGLAALPGAAVERRGRIHFLNLGTELAPGQGGRFVTWPIWGRPASLATIQALLGHPTLGAAEPRHDVLRRLGVVGVHRARRIAVGKYFNFTRAEAL</sequence>
<dbReference type="RefSeq" id="WP_150064223.1">
    <property type="nucleotide sequence ID" value="NZ_JACHII010000037.1"/>
</dbReference>
<dbReference type="AlphaFoldDB" id="A0A5M6I4X3"/>
<dbReference type="EMBL" id="VWPJ01000039">
    <property type="protein sequence ID" value="KAA5603232.1"/>
    <property type="molecule type" value="Genomic_DNA"/>
</dbReference>
<proteinExistence type="predicted"/>
<evidence type="ECO:0000313" key="2">
    <source>
        <dbReference type="Proteomes" id="UP000324065"/>
    </source>
</evidence>
<dbReference type="SUPFAM" id="SSF52540">
    <property type="entry name" value="P-loop containing nucleoside triphosphate hydrolases"/>
    <property type="match status" value="1"/>
</dbReference>
<comment type="caution">
    <text evidence="1">The sequence shown here is derived from an EMBL/GenBank/DDBJ whole genome shotgun (WGS) entry which is preliminary data.</text>
</comment>
<accession>A0A5M6I4X3</accession>
<organism evidence="1 2">
    <name type="scientific">Roseospira marina</name>
    <dbReference type="NCBI Taxonomy" id="140057"/>
    <lineage>
        <taxon>Bacteria</taxon>
        <taxon>Pseudomonadati</taxon>
        <taxon>Pseudomonadota</taxon>
        <taxon>Alphaproteobacteria</taxon>
        <taxon>Rhodospirillales</taxon>
        <taxon>Rhodospirillaceae</taxon>
        <taxon>Roseospira</taxon>
    </lineage>
</organism>
<keyword evidence="2" id="KW-1185">Reference proteome</keyword>
<dbReference type="Gene3D" id="3.40.50.300">
    <property type="entry name" value="P-loop containing nucleotide triphosphate hydrolases"/>
    <property type="match status" value="1"/>
</dbReference>
<reference evidence="1 2" key="1">
    <citation type="submission" date="2019-09" db="EMBL/GenBank/DDBJ databases">
        <title>Genome sequence of Roseospira marina, one of the more divergent members of the non-sulfur purple photosynthetic bacterial family, the Rhodospirillaceae.</title>
        <authorList>
            <person name="Meyer T."/>
            <person name="Kyndt J."/>
        </authorList>
    </citation>
    <scope>NUCLEOTIDE SEQUENCE [LARGE SCALE GENOMIC DNA]</scope>
    <source>
        <strain evidence="1 2">DSM 15113</strain>
    </source>
</reference>
<dbReference type="InterPro" id="IPR027417">
    <property type="entry name" value="P-loop_NTPase"/>
</dbReference>